<feature type="domain" description="Glycosyltransferase subfamily 4-like N-terminal" evidence="1">
    <location>
        <begin position="29"/>
        <end position="198"/>
    </location>
</feature>
<reference evidence="2 3" key="1">
    <citation type="submission" date="2019-09" db="EMBL/GenBank/DDBJ databases">
        <title>Whole-genome sequence of the purple sulfur bacterium Thiohalocapsa marina DSM 19078.</title>
        <authorList>
            <person name="Kyndt J.A."/>
            <person name="Meyer T.E."/>
        </authorList>
    </citation>
    <scope>NUCLEOTIDE SEQUENCE [LARGE SCALE GENOMIC DNA]</scope>
    <source>
        <strain evidence="2 3">DSM 19078</strain>
    </source>
</reference>
<dbReference type="Proteomes" id="UP000322981">
    <property type="component" value="Unassembled WGS sequence"/>
</dbReference>
<keyword evidence="3" id="KW-1185">Reference proteome</keyword>
<name>A0A5M8FNC6_9GAMM</name>
<dbReference type="EMBL" id="VWXX01000009">
    <property type="protein sequence ID" value="KAA6185500.1"/>
    <property type="molecule type" value="Genomic_DNA"/>
</dbReference>
<accession>A0A5M8FNC6</accession>
<evidence type="ECO:0000313" key="3">
    <source>
        <dbReference type="Proteomes" id="UP000322981"/>
    </source>
</evidence>
<evidence type="ECO:0000313" key="2">
    <source>
        <dbReference type="EMBL" id="KAA6185500.1"/>
    </source>
</evidence>
<comment type="caution">
    <text evidence="2">The sequence shown here is derived from an EMBL/GenBank/DDBJ whole genome shotgun (WGS) entry which is preliminary data.</text>
</comment>
<dbReference type="InterPro" id="IPR050194">
    <property type="entry name" value="Glycosyltransferase_grp1"/>
</dbReference>
<evidence type="ECO:0000259" key="1">
    <source>
        <dbReference type="Pfam" id="PF13439"/>
    </source>
</evidence>
<dbReference type="Gene3D" id="3.40.50.2000">
    <property type="entry name" value="Glycogen Phosphorylase B"/>
    <property type="match status" value="2"/>
</dbReference>
<dbReference type="GO" id="GO:0016757">
    <property type="term" value="F:glycosyltransferase activity"/>
    <property type="evidence" value="ECO:0007669"/>
    <property type="project" value="InterPro"/>
</dbReference>
<dbReference type="AlphaFoldDB" id="A0A5M8FNC6"/>
<keyword evidence="2" id="KW-0808">Transferase</keyword>
<protein>
    <submittedName>
        <fullName evidence="2">Glycosyltransferase family 1 protein</fullName>
    </submittedName>
</protein>
<proteinExistence type="predicted"/>
<gene>
    <name evidence="2" type="ORF">F2Q65_08440</name>
</gene>
<dbReference type="CDD" id="cd03814">
    <property type="entry name" value="GT4-like"/>
    <property type="match status" value="1"/>
</dbReference>
<dbReference type="InterPro" id="IPR028098">
    <property type="entry name" value="Glyco_trans_4-like_N"/>
</dbReference>
<dbReference type="PANTHER" id="PTHR45947">
    <property type="entry name" value="SULFOQUINOVOSYL TRANSFERASE SQD2"/>
    <property type="match status" value="1"/>
</dbReference>
<dbReference type="Pfam" id="PF13439">
    <property type="entry name" value="Glyco_transf_4"/>
    <property type="match status" value="1"/>
</dbReference>
<dbReference type="SUPFAM" id="SSF53756">
    <property type="entry name" value="UDP-Glycosyltransferase/glycogen phosphorylase"/>
    <property type="match status" value="1"/>
</dbReference>
<dbReference type="OrthoDB" id="9802525at2"/>
<dbReference type="RefSeq" id="WP_150092357.1">
    <property type="nucleotide sequence ID" value="NZ_JBFUOH010000097.1"/>
</dbReference>
<sequence>MPRELSCPAVEGRRRLAIAVVTETYPPEINGVANTMRQLADGLVARGHSVSVIRPRQGVERVVAGPGPEAEQLLVPGLPIPGYRGLRFGLPVYRRLRRRWRRCRPDVVYVATQGPLGHAALHAACTLDIAVLTGFHTQFHQYSRHYGFGLLMRPIMRALRQFHNRSDGTLVPTRTLEHRLHDDGFRNVRVFGRGVDTQLFSPARRCAALRRSWGCDEDSVVALYVGRIAAEKNIGLAVRAFAAITQRQPGTRCVFVGDGPALEAVRREHPEHVFAGARVGAELARHYASADCFIFPSLTETFGNVVTEAMASGLAVVAFDDAAAHEYVSSWCNGVVVPMGCDQAFVDAAVAVAADGHRLRRLGRAARATAETLSWDRVIESVERRLLEAIRHHAGSGGKHESMAAAAE</sequence>
<dbReference type="Pfam" id="PF13692">
    <property type="entry name" value="Glyco_trans_1_4"/>
    <property type="match status" value="1"/>
</dbReference>
<dbReference type="PANTHER" id="PTHR45947:SF3">
    <property type="entry name" value="SULFOQUINOVOSYL TRANSFERASE SQD2"/>
    <property type="match status" value="1"/>
</dbReference>
<organism evidence="2 3">
    <name type="scientific">Thiohalocapsa marina</name>
    <dbReference type="NCBI Taxonomy" id="424902"/>
    <lineage>
        <taxon>Bacteria</taxon>
        <taxon>Pseudomonadati</taxon>
        <taxon>Pseudomonadota</taxon>
        <taxon>Gammaproteobacteria</taxon>
        <taxon>Chromatiales</taxon>
        <taxon>Chromatiaceae</taxon>
        <taxon>Thiohalocapsa</taxon>
    </lineage>
</organism>